<dbReference type="Proteomes" id="UP001205311">
    <property type="component" value="Unassembled WGS sequence"/>
</dbReference>
<evidence type="ECO:0000313" key="2">
    <source>
        <dbReference type="EMBL" id="MCP2257169.1"/>
    </source>
</evidence>
<protein>
    <recommendedName>
        <fullName evidence="4">CARDB domain-containing protein</fullName>
    </recommendedName>
</protein>
<evidence type="ECO:0000256" key="1">
    <source>
        <dbReference type="SAM" id="MobiDB-lite"/>
    </source>
</evidence>
<dbReference type="EMBL" id="JAMTCP010000003">
    <property type="protein sequence ID" value="MCP2257169.1"/>
    <property type="molecule type" value="Genomic_DNA"/>
</dbReference>
<accession>A0ABT1HNS0</accession>
<evidence type="ECO:0008006" key="4">
    <source>
        <dbReference type="Google" id="ProtNLM"/>
    </source>
</evidence>
<evidence type="ECO:0000313" key="3">
    <source>
        <dbReference type="Proteomes" id="UP001205311"/>
    </source>
</evidence>
<gene>
    <name evidence="2" type="ORF">LX15_000854</name>
</gene>
<keyword evidence="3" id="KW-1185">Reference proteome</keyword>
<feature type="region of interest" description="Disordered" evidence="1">
    <location>
        <begin position="109"/>
        <end position="129"/>
    </location>
</feature>
<organism evidence="2 3">
    <name type="scientific">Streptoalloteichus tenebrarius (strain ATCC 17920 / DSM 40477 / JCM 4838 / CBS 697.72 / NBRC 16177 / NCIMB 11028 / NRRL B-12390 / A12253. 1 / ISP 5477)</name>
    <name type="common">Streptomyces tenebrarius</name>
    <dbReference type="NCBI Taxonomy" id="1933"/>
    <lineage>
        <taxon>Bacteria</taxon>
        <taxon>Bacillati</taxon>
        <taxon>Actinomycetota</taxon>
        <taxon>Actinomycetes</taxon>
        <taxon>Pseudonocardiales</taxon>
        <taxon>Pseudonocardiaceae</taxon>
        <taxon>Streptoalloteichus</taxon>
    </lineage>
</organism>
<reference evidence="2 3" key="1">
    <citation type="submission" date="2022-06" db="EMBL/GenBank/DDBJ databases">
        <title>Genomic Encyclopedia of Archaeal and Bacterial Type Strains, Phase II (KMG-II): from individual species to whole genera.</title>
        <authorList>
            <person name="Goeker M."/>
        </authorList>
    </citation>
    <scope>NUCLEOTIDE SEQUENCE [LARGE SCALE GENOMIC DNA]</scope>
    <source>
        <strain evidence="2 3">DSM 40477</strain>
    </source>
</reference>
<proteinExistence type="predicted"/>
<comment type="caution">
    <text evidence="2">The sequence shown here is derived from an EMBL/GenBank/DDBJ whole genome shotgun (WGS) entry which is preliminary data.</text>
</comment>
<sequence length="325" mass="34331">MSPSVRRYERPRYVEGQVLDAAIWEGERHYRAEARAQHDDRVHPDGALVAANLISPTGTTVLIGREDAAVAFAVDVPGDGGRPTRRLSLGRDQNCAVTGAVVTSGLELGGQGPVSFGERPSPPSGSEPWHWYRLKGGEEGDDKAPPHPEWRIELPTPLAEGVLDPNQISVRTVASGGARTPVLTVNAGGVTTVHGSLKVHGMIVLNSPPGTAPPENALQVTVQPEQSEKNKLTVTVTITNTGPLPVPRASIVVTVVPSNNIQATKAQLFQTKPNLPPRGTAVAKEDVQVSATGPARVVANVLGVLPTRQLCHGCGVAEWQLKDNA</sequence>
<name>A0ABT1HNS0_STRSD</name>